<dbReference type="GO" id="GO:0003677">
    <property type="term" value="F:DNA binding"/>
    <property type="evidence" value="ECO:0007669"/>
    <property type="project" value="UniProtKB-KW"/>
</dbReference>
<dbReference type="InterPro" id="IPR036390">
    <property type="entry name" value="WH_DNA-bd_sf"/>
</dbReference>
<evidence type="ECO:0000256" key="4">
    <source>
        <dbReference type="ARBA" id="ARBA00023163"/>
    </source>
</evidence>
<dbReference type="PROSITE" id="PS50931">
    <property type="entry name" value="HTH_LYSR"/>
    <property type="match status" value="1"/>
</dbReference>
<evidence type="ECO:0000313" key="6">
    <source>
        <dbReference type="EMBL" id="QHQ34246.1"/>
    </source>
</evidence>
<dbReference type="Gene3D" id="3.40.190.290">
    <property type="match status" value="1"/>
</dbReference>
<dbReference type="GO" id="GO:0005829">
    <property type="term" value="C:cytosol"/>
    <property type="evidence" value="ECO:0007669"/>
    <property type="project" value="TreeGrafter"/>
</dbReference>
<dbReference type="Proteomes" id="UP000464495">
    <property type="component" value="Chromosome"/>
</dbReference>
<evidence type="ECO:0000313" key="7">
    <source>
        <dbReference type="Proteomes" id="UP000464495"/>
    </source>
</evidence>
<evidence type="ECO:0000259" key="5">
    <source>
        <dbReference type="PROSITE" id="PS50931"/>
    </source>
</evidence>
<dbReference type="PANTHER" id="PTHR30419:SF8">
    <property type="entry name" value="NITROGEN ASSIMILATION TRANSCRIPTIONAL ACTIVATOR-RELATED"/>
    <property type="match status" value="1"/>
</dbReference>
<gene>
    <name evidence="6" type="ORF">GO499_03085</name>
</gene>
<dbReference type="SUPFAM" id="SSF46785">
    <property type="entry name" value="Winged helix' DNA-binding domain"/>
    <property type="match status" value="1"/>
</dbReference>
<dbReference type="EMBL" id="CP046620">
    <property type="protein sequence ID" value="QHQ34246.1"/>
    <property type="molecule type" value="Genomic_DNA"/>
</dbReference>
<dbReference type="InterPro" id="IPR036388">
    <property type="entry name" value="WH-like_DNA-bd_sf"/>
</dbReference>
<proteinExistence type="inferred from homology"/>
<dbReference type="GO" id="GO:0003700">
    <property type="term" value="F:DNA-binding transcription factor activity"/>
    <property type="evidence" value="ECO:0007669"/>
    <property type="project" value="InterPro"/>
</dbReference>
<keyword evidence="2" id="KW-0805">Transcription regulation</keyword>
<sequence>MLDQRLHKGLKISHIRLLAAVLQEENLSAAAMRVGISQPAASRLAGELDALLGCPLYLRTARGVRLTAEGAALAKRAARMLSEIDLAGREIEELRSGAVGRVRVGSVTGPAVEYVLPAIAAFRLSHGQVAVGVDVGTSDDLMPRLLDGTLDFALARRPAHLPSEEFVELPLIDEPVDFIVRAGHPLLGQGRLPVEAALAYEWVLPFERALLRETVERALRAEGLAMPATVLSTSSFLATLAAVRNSNAVAPIASSVADGFPGSEIRTLPLTMQVQVERYSYFQRAGTDLTPAARALARDVIGRLQPALLSQMPR</sequence>
<comment type="similarity">
    <text evidence="1">Belongs to the LysR transcriptional regulatory family.</text>
</comment>
<protein>
    <submittedName>
        <fullName evidence="6">LysR family transcriptional regulator</fullName>
    </submittedName>
</protein>
<dbReference type="SUPFAM" id="SSF53850">
    <property type="entry name" value="Periplasmic binding protein-like II"/>
    <property type="match status" value="1"/>
</dbReference>
<dbReference type="Pfam" id="PF03466">
    <property type="entry name" value="LysR_substrate"/>
    <property type="match status" value="1"/>
</dbReference>
<evidence type="ECO:0000256" key="3">
    <source>
        <dbReference type="ARBA" id="ARBA00023125"/>
    </source>
</evidence>
<dbReference type="InterPro" id="IPR000847">
    <property type="entry name" value="LysR_HTH_N"/>
</dbReference>
<keyword evidence="7" id="KW-1185">Reference proteome</keyword>
<dbReference type="AlphaFoldDB" id="A0A6P1SYF6"/>
<dbReference type="InterPro" id="IPR050950">
    <property type="entry name" value="HTH-type_LysR_regulators"/>
</dbReference>
<dbReference type="InterPro" id="IPR005119">
    <property type="entry name" value="LysR_subst-bd"/>
</dbReference>
<organism evidence="6 7">
    <name type="scientific">Algicella marina</name>
    <dbReference type="NCBI Taxonomy" id="2683284"/>
    <lineage>
        <taxon>Bacteria</taxon>
        <taxon>Pseudomonadati</taxon>
        <taxon>Pseudomonadota</taxon>
        <taxon>Alphaproteobacteria</taxon>
        <taxon>Rhodobacterales</taxon>
        <taxon>Paracoccaceae</taxon>
        <taxon>Algicella</taxon>
    </lineage>
</organism>
<dbReference type="Gene3D" id="1.10.10.10">
    <property type="entry name" value="Winged helix-like DNA-binding domain superfamily/Winged helix DNA-binding domain"/>
    <property type="match status" value="1"/>
</dbReference>
<evidence type="ECO:0000256" key="2">
    <source>
        <dbReference type="ARBA" id="ARBA00023015"/>
    </source>
</evidence>
<dbReference type="Pfam" id="PF00126">
    <property type="entry name" value="HTH_1"/>
    <property type="match status" value="1"/>
</dbReference>
<accession>A0A6P1SYF6</accession>
<dbReference type="RefSeq" id="WP_161860817.1">
    <property type="nucleotide sequence ID" value="NZ_CP046620.1"/>
</dbReference>
<keyword evidence="4" id="KW-0804">Transcription</keyword>
<feature type="domain" description="HTH lysR-type" evidence="5">
    <location>
        <begin position="10"/>
        <end position="67"/>
    </location>
</feature>
<evidence type="ECO:0000256" key="1">
    <source>
        <dbReference type="ARBA" id="ARBA00009437"/>
    </source>
</evidence>
<name>A0A6P1SYF6_9RHOB</name>
<dbReference type="PANTHER" id="PTHR30419">
    <property type="entry name" value="HTH-TYPE TRANSCRIPTIONAL REGULATOR YBHD"/>
    <property type="match status" value="1"/>
</dbReference>
<reference evidence="6 7" key="1">
    <citation type="submission" date="2019-12" db="EMBL/GenBank/DDBJ databases">
        <title>Complete genome sequence of Algicella marina strain 9Alg 56(T) isolated from the red alga Tichocarpus crinitus.</title>
        <authorList>
            <person name="Kim S.-G."/>
            <person name="Nedashkovskaya O.I."/>
        </authorList>
    </citation>
    <scope>NUCLEOTIDE SEQUENCE [LARGE SCALE GENOMIC DNA]</scope>
    <source>
        <strain evidence="6 7">9Alg 56</strain>
    </source>
</reference>
<keyword evidence="3" id="KW-0238">DNA-binding</keyword>
<dbReference type="KEGG" id="amaq:GO499_03085"/>